<dbReference type="Proteomes" id="UP000294593">
    <property type="component" value="Unassembled WGS sequence"/>
</dbReference>
<dbReference type="InterPro" id="IPR003646">
    <property type="entry name" value="SH3-like_bac-type"/>
</dbReference>
<gene>
    <name evidence="4" type="ORF">EV672_102285</name>
</gene>
<dbReference type="RefSeq" id="WP_133606970.1">
    <property type="nucleotide sequence ID" value="NZ_JBASTO010000257.1"/>
</dbReference>
<dbReference type="Pfam" id="PF08239">
    <property type="entry name" value="SH3_3"/>
    <property type="match status" value="1"/>
</dbReference>
<proteinExistence type="predicted"/>
<feature type="compositionally biased region" description="Basic and acidic residues" evidence="1">
    <location>
        <begin position="132"/>
        <end position="145"/>
    </location>
</feature>
<dbReference type="OrthoDB" id="8854384at2"/>
<dbReference type="AlphaFoldDB" id="A0A4R6RIL8"/>
<keyword evidence="5" id="KW-1185">Reference proteome</keyword>
<keyword evidence="2" id="KW-0732">Signal</keyword>
<evidence type="ECO:0000259" key="3">
    <source>
        <dbReference type="Pfam" id="PF08239"/>
    </source>
</evidence>
<evidence type="ECO:0000313" key="5">
    <source>
        <dbReference type="Proteomes" id="UP000294593"/>
    </source>
</evidence>
<feature type="chain" id="PRO_5020711859" description="SH3b domain-containing protein" evidence="2">
    <location>
        <begin position="25"/>
        <end position="177"/>
    </location>
</feature>
<reference evidence="4 5" key="1">
    <citation type="submission" date="2019-03" db="EMBL/GenBank/DDBJ databases">
        <title>Genomic Encyclopedia of Type Strains, Phase IV (KMG-IV): sequencing the most valuable type-strain genomes for metagenomic binning, comparative biology and taxonomic classification.</title>
        <authorList>
            <person name="Goeker M."/>
        </authorList>
    </citation>
    <scope>NUCLEOTIDE SEQUENCE [LARGE SCALE GENOMIC DNA]</scope>
    <source>
        <strain evidence="4 5">DSM 11901</strain>
    </source>
</reference>
<accession>A0A4R6RIL8</accession>
<evidence type="ECO:0000313" key="4">
    <source>
        <dbReference type="EMBL" id="TDP85935.1"/>
    </source>
</evidence>
<evidence type="ECO:0000256" key="2">
    <source>
        <dbReference type="SAM" id="SignalP"/>
    </source>
</evidence>
<dbReference type="Gene3D" id="2.30.30.40">
    <property type="entry name" value="SH3 Domains"/>
    <property type="match status" value="1"/>
</dbReference>
<feature type="domain" description="SH3b" evidence="3">
    <location>
        <begin position="31"/>
        <end position="83"/>
    </location>
</feature>
<protein>
    <recommendedName>
        <fullName evidence="3">SH3b domain-containing protein</fullName>
    </recommendedName>
</protein>
<sequence>MARFAPSALLTALALVAVSPLAGAQAYTQSATELRLGPGTDWTLVTELPPSTFVRIIGCDPRYRWCQVRIPHGLQGWLPGDSLRDVHDDQALRRDGQGSLIDFPAIVFTGIQFGQPVVPGAAVQRGTGVRQDGTRNDSPRHDITRRQPLPTRAATPASGTSGGSEREPVFPSRGGPR</sequence>
<dbReference type="EMBL" id="SNXW01000002">
    <property type="protein sequence ID" value="TDP85935.1"/>
    <property type="molecule type" value="Genomic_DNA"/>
</dbReference>
<evidence type="ECO:0000256" key="1">
    <source>
        <dbReference type="SAM" id="MobiDB-lite"/>
    </source>
</evidence>
<feature type="region of interest" description="Disordered" evidence="1">
    <location>
        <begin position="123"/>
        <end position="177"/>
    </location>
</feature>
<organism evidence="4 5">
    <name type="scientific">Aquabacterium commune</name>
    <dbReference type="NCBI Taxonomy" id="70586"/>
    <lineage>
        <taxon>Bacteria</taxon>
        <taxon>Pseudomonadati</taxon>
        <taxon>Pseudomonadota</taxon>
        <taxon>Betaproteobacteria</taxon>
        <taxon>Burkholderiales</taxon>
        <taxon>Aquabacterium</taxon>
    </lineage>
</organism>
<name>A0A4R6RIL8_9BURK</name>
<feature type="signal peptide" evidence="2">
    <location>
        <begin position="1"/>
        <end position="24"/>
    </location>
</feature>
<comment type="caution">
    <text evidence="4">The sequence shown here is derived from an EMBL/GenBank/DDBJ whole genome shotgun (WGS) entry which is preliminary data.</text>
</comment>